<feature type="compositionally biased region" description="Low complexity" evidence="1">
    <location>
        <begin position="1442"/>
        <end position="1470"/>
    </location>
</feature>
<dbReference type="InterPro" id="IPR013783">
    <property type="entry name" value="Ig-like_fold"/>
</dbReference>
<dbReference type="GO" id="GO:0004672">
    <property type="term" value="F:protein kinase activity"/>
    <property type="evidence" value="ECO:0007669"/>
    <property type="project" value="InterPro"/>
</dbReference>
<feature type="non-terminal residue" evidence="3">
    <location>
        <position position="1"/>
    </location>
</feature>
<dbReference type="SUPFAM" id="SSF56112">
    <property type="entry name" value="Protein kinase-like (PK-like)"/>
    <property type="match status" value="1"/>
</dbReference>
<sequence length="2665" mass="278546">VIFSWDDLNTATSFQTTLSSSVATIFVSNDDDSSSADFWSQCGSTETLSSGVTKIAPPRPRHPLCRPLRPDPTPFGIIHVESTIDFSPRDPAAFADAAQRDAFLEEYVRSIAAAAGVAPELVNITLVLPIHAPPPPPPTTSSLAATLGELLFRSGFQRNRRRSTLDEFFKRVATSSSPTARPSRTCSCFHQRLCLQYVDAHSASITAPPFLLAVPPPNPPRPPLCPPPPPFPPGAPPSPPADHPSPHLSLRVSPPPPPSPQIIGLSIVATVEFAWTDMLEADTFQVTLVNHTDAVFDSTGDTYWAAFEPPLVTEAEVVPLPVSPPPPSPPPCPPSPPAPSPPPGGIVLVDAVMAFPGVNLTAILANSTLAAALEAHFIAVFSRAAGVPSSQVAISFNATAPEGMGVDAGDDEIKAAHNVTWYAIALITFDWDDLDKAEAFEELLEGSDEHIDANASTTVNGTNAAAHNLSSMIDISAAPNAPAFSIFADDLFWATLALDPPEVLGATTTPIPKSPTALPQVESVIGFSDLEYYRFQSATFGSTFRAEFTAAMIAGTGVAGSGCEVTHITQGLTRITSTTFLPWDFPAEAAVFAQRVRRNVRTVFAASFWEEFGMPVTFQTWIRFPLLDEASLNSPEFQAEFKERFAAAMAAVAAIPDGAVLVTEMSAGSTVVASHVTFEWTQQSEAAAFTHTVEGDPGAIFEGLFWEPFGIPVTLSSSTSALERTTPAAPPPPQPLSPPPSPPAQSQLPSPSPPVQILDSSLHADDGFIPGIGAGGAGGGSDLAVIARRVPQFTDGSPAVGAVGGETVRLSVEADAPALVYYFVEAAGGAASAVVVYGVAAEHLLELPGWADASDGELNNVTALVAAFEESLAVVCGVGPADVTAVLTSDLQSRDTVAAAGSGDTGDEAAAGDASGSARTDEVRLVSRVNVGDGTSAAAERVGVMMEEASTDGTLLREVQARVNRGDEVHNVSLAEWRIAGTAREEVLMAAGSVGASNGSSLIAGNISYHHGVETVVVAGLQSETVYTVYVMAVEPSTVALQASGLPPLRSSVAALEFRTADITPPSFASGGYPRIQDVSADAISFVVALTEPGRVYYNVKETPSVQHIMLGVIPVAAVASVANVPVAFEAVAVEVRGLNSESEYTIHLLAEDSAAPPNWQAEPSQLQATTLDITPPSIQLRGAALLQIEQGSVYHDLGASAYDTFDGDISHLVVAAGEVDTDTLGRFEITYSVTDAAGNAASVTRAIVVMAALPPSPYCPPQPFPPPPFPRFPLPPPPSAPHQPPTPPHAALAPTPSAPLPPPLYLVVVFEVGTAQPEELRAEAIASALAAQLAEAFGVPLVATDPIDENAYYQGPAASQVRAASSLHGGPSLSATSTWTNASFLDAFASAVAAVCAVAPDAVHIRHISTVDFRVEGSGVGGGDYDDAHSPLPPPADGYGASSHLPANSTSSHSSHSSSSLAASPMGNSSTLGDDLNSAVAVEYTVGADSAAEAEGAAACLVRESETGAFAHELREAMGKLQSGVVLEAVTTEAEAEAVVRFGLQLDALVELSEDDPAAAVALANDTIQGQAFAAELAAQAGATLYFFDVSLGQLQAPLAPTRPPAAPPSPPAAPLELLRVTALADLDHSVWNTSAPPLPAAPGDPWLVPADLLRAALHRAVTEAASADNPVTIVDWGGAQYWVGAAAQLHPVNTWGAAQDAAFAAAVAAVCGDDVGAANVTVAATAPAPATTLAPSAASDDATRRRRRLVGDAGDLAGWVSVEYVVAAAGAEQAARCAEAVRAAEVSGALLREVQRQGLADVQQLEAAEGGTGARAWGEVEFVLGAADAAAAVALLNATAPWLHVLEAAPESARLPPLPPGGEEGAGWWLVEPWAGQDEGGGGQGDWWVVWVAGGAGLVVLAGGLTVVVRRHRFLSNVAKGGMAAAAARAAELEGEGWSPESAALGGRLQVALDARSPGEWHLERVLSEPQHGGGDGRVTVCVVQAYSRLIKGAAIKVVATESRRKLTKDHQTALGREAAAMQRTRSQHVCACLGVGFSSDRALGWLMMELVEGQTLAAVLEAAGGRLPEDRAVRIAVNVLRGLEAVHSQSLVHRDVKPGNIMVQGDSEVKLIDFGITVLDASTASFSGSTREATIMLSKTYLHAQAGTPHYMPLEQWEGDAVDQRADIFALGVTLFQALTGIFPFANGSSDSADILEQLGGGAELPDARAVAPRGVHVSDRVGSTIAKALVKSKSKRWSSAAAMRRELQRSLLLGNTDTFHVFLSYRVRTEAWFVELLYEALRKRRVEAGAGLHTQVFWDKMCLQNGQPWEEGFMIGLTSSVVVVPVISLGSTKPLTSVNAWVDNVLLEWMTAQALLNAPAALTSNVRAIFPVFLGQHQDPPPAVAGPETNEHPGVWCTDFFTDGSDGGSKGAAYPAEPAPATCAKMVQHLRQLDWKIELTKSKQSKGNMLSRVPSLKRSRSSTTENRSISGEAGADPAGGNISNEWLQAQQRTVAETMADLKQMEGFVAHEHSGAELVERCANSIIQAIDKALAMQSTLRMHGHRRQVHLQGHPAPYWSLHSFPHISPCSIEAKHFFAALFTCLFCISATAQVFVVAMASVVQGSVVLEPPFASLPADCYICRGSVAPPDNIASLICYPTGHPRHRRYLWLASIIGPSAYI</sequence>
<organism evidence="3 4">
    <name type="scientific">Cymbomonas tetramitiformis</name>
    <dbReference type="NCBI Taxonomy" id="36881"/>
    <lineage>
        <taxon>Eukaryota</taxon>
        <taxon>Viridiplantae</taxon>
        <taxon>Chlorophyta</taxon>
        <taxon>Pyramimonadophyceae</taxon>
        <taxon>Pyramimonadales</taxon>
        <taxon>Pyramimonadaceae</taxon>
        <taxon>Cymbomonas</taxon>
    </lineage>
</organism>
<dbReference type="Gene3D" id="2.60.40.10">
    <property type="entry name" value="Immunoglobulins"/>
    <property type="match status" value="1"/>
</dbReference>
<evidence type="ECO:0000313" key="4">
    <source>
        <dbReference type="Proteomes" id="UP001190700"/>
    </source>
</evidence>
<dbReference type="InterPro" id="IPR011009">
    <property type="entry name" value="Kinase-like_dom_sf"/>
</dbReference>
<comment type="caution">
    <text evidence="3">The sequence shown here is derived from an EMBL/GenBank/DDBJ whole genome shotgun (WGS) entry which is preliminary data.</text>
</comment>
<reference evidence="3 4" key="1">
    <citation type="journal article" date="2015" name="Genome Biol. Evol.">
        <title>Comparative Genomics of a Bacterivorous Green Alga Reveals Evolutionary Causalities and Consequences of Phago-Mixotrophic Mode of Nutrition.</title>
        <authorList>
            <person name="Burns J.A."/>
            <person name="Paasch A."/>
            <person name="Narechania A."/>
            <person name="Kim E."/>
        </authorList>
    </citation>
    <scope>NUCLEOTIDE SEQUENCE [LARGE SCALE GENOMIC DNA]</scope>
    <source>
        <strain evidence="3 4">PLY_AMNH</strain>
    </source>
</reference>
<dbReference type="InterPro" id="IPR032179">
    <property type="entry name" value="Cry22Aa_Ig-like"/>
</dbReference>
<dbReference type="InterPro" id="IPR008271">
    <property type="entry name" value="Ser/Thr_kinase_AS"/>
</dbReference>
<dbReference type="CDD" id="cd14014">
    <property type="entry name" value="STKc_PknB_like"/>
    <property type="match status" value="1"/>
</dbReference>
<evidence type="ECO:0000313" key="3">
    <source>
        <dbReference type="EMBL" id="KAK3269259.1"/>
    </source>
</evidence>
<name>A0AAE0G0I1_9CHLO</name>
<feature type="compositionally biased region" description="Pro residues" evidence="1">
    <location>
        <begin position="321"/>
        <end position="341"/>
    </location>
</feature>
<accession>A0AAE0G0I1</accession>
<feature type="domain" description="Protein kinase" evidence="2">
    <location>
        <begin position="1967"/>
        <end position="2267"/>
    </location>
</feature>
<protein>
    <recommendedName>
        <fullName evidence="2">Protein kinase domain-containing protein</fullName>
    </recommendedName>
</protein>
<feature type="compositionally biased region" description="Pro residues" evidence="1">
    <location>
        <begin position="1270"/>
        <end position="1289"/>
    </location>
</feature>
<dbReference type="Proteomes" id="UP001190700">
    <property type="component" value="Unassembled WGS sequence"/>
</dbReference>
<gene>
    <name evidence="3" type="ORF">CYMTET_22292</name>
</gene>
<feature type="region of interest" description="Disordered" evidence="1">
    <location>
        <begin position="720"/>
        <end position="760"/>
    </location>
</feature>
<dbReference type="InterPro" id="IPR000719">
    <property type="entry name" value="Prot_kinase_dom"/>
</dbReference>
<evidence type="ECO:0000259" key="2">
    <source>
        <dbReference type="PROSITE" id="PS50011"/>
    </source>
</evidence>
<dbReference type="Gene3D" id="1.10.510.10">
    <property type="entry name" value="Transferase(Phosphotransferase) domain 1"/>
    <property type="match status" value="1"/>
</dbReference>
<dbReference type="PANTHER" id="PTHR24216:SF65">
    <property type="entry name" value="PAXILLIN-LIKE PROTEIN 1"/>
    <property type="match status" value="1"/>
</dbReference>
<proteinExistence type="predicted"/>
<feature type="region of interest" description="Disordered" evidence="1">
    <location>
        <begin position="1270"/>
        <end position="1296"/>
    </location>
</feature>
<dbReference type="PROSITE" id="PS00108">
    <property type="entry name" value="PROTEIN_KINASE_ST"/>
    <property type="match status" value="1"/>
</dbReference>
<dbReference type="EMBL" id="LGRX02011111">
    <property type="protein sequence ID" value="KAK3269259.1"/>
    <property type="molecule type" value="Genomic_DNA"/>
</dbReference>
<feature type="region of interest" description="Disordered" evidence="1">
    <location>
        <begin position="897"/>
        <end position="918"/>
    </location>
</feature>
<feature type="compositionally biased region" description="Low complexity" evidence="1">
    <location>
        <begin position="898"/>
        <end position="918"/>
    </location>
</feature>
<keyword evidence="4" id="KW-1185">Reference proteome</keyword>
<dbReference type="PROSITE" id="PS50011">
    <property type="entry name" value="PROTEIN_KINASE_DOM"/>
    <property type="match status" value="1"/>
</dbReference>
<feature type="compositionally biased region" description="Pro residues" evidence="1">
    <location>
        <begin position="221"/>
        <end position="243"/>
    </location>
</feature>
<evidence type="ECO:0000256" key="1">
    <source>
        <dbReference type="SAM" id="MobiDB-lite"/>
    </source>
</evidence>
<dbReference type="InterPro" id="IPR035897">
    <property type="entry name" value="Toll_tir_struct_dom_sf"/>
</dbReference>
<feature type="region of interest" description="Disordered" evidence="1">
    <location>
        <begin position="318"/>
        <end position="341"/>
    </location>
</feature>
<dbReference type="SUPFAM" id="SSF52200">
    <property type="entry name" value="Toll/Interleukin receptor TIR domain"/>
    <property type="match status" value="1"/>
</dbReference>
<dbReference type="Pfam" id="PF00069">
    <property type="entry name" value="Pkinase"/>
    <property type="match status" value="1"/>
</dbReference>
<dbReference type="Gene3D" id="3.40.50.10140">
    <property type="entry name" value="Toll/interleukin-1 receptor homology (TIR) domain"/>
    <property type="match status" value="1"/>
</dbReference>
<feature type="region of interest" description="Disordered" evidence="1">
    <location>
        <begin position="221"/>
        <end position="256"/>
    </location>
</feature>
<dbReference type="SMART" id="SM00220">
    <property type="entry name" value="S_TKc"/>
    <property type="match status" value="1"/>
</dbReference>
<feature type="region of interest" description="Disordered" evidence="1">
    <location>
        <begin position="2448"/>
        <end position="2486"/>
    </location>
</feature>
<feature type="compositionally biased region" description="Pro residues" evidence="1">
    <location>
        <begin position="728"/>
        <end position="743"/>
    </location>
</feature>
<feature type="region of interest" description="Disordered" evidence="1">
    <location>
        <begin position="1423"/>
        <end position="1470"/>
    </location>
</feature>
<dbReference type="GO" id="GO:0005524">
    <property type="term" value="F:ATP binding"/>
    <property type="evidence" value="ECO:0007669"/>
    <property type="project" value="InterPro"/>
</dbReference>
<dbReference type="PANTHER" id="PTHR24216">
    <property type="entry name" value="PAXILLIN-RELATED"/>
    <property type="match status" value="1"/>
</dbReference>
<dbReference type="Pfam" id="PF16403">
    <property type="entry name" value="Bact_surface_Ig-like"/>
    <property type="match status" value="1"/>
</dbReference>